<organism evidence="1 2">
    <name type="scientific">Blautia wexlerae</name>
    <dbReference type="NCBI Taxonomy" id="418240"/>
    <lineage>
        <taxon>Bacteria</taxon>
        <taxon>Bacillati</taxon>
        <taxon>Bacillota</taxon>
        <taxon>Clostridia</taxon>
        <taxon>Lachnospirales</taxon>
        <taxon>Lachnospiraceae</taxon>
        <taxon>Blautia</taxon>
    </lineage>
</organism>
<sequence>MLINHIERIEFDMDEVRRGTLIYAKHRTWKEGMPGIVYHVSEERITVMFPNEKTNTQNHFFIPVSEVYKNEWEIRYSSDGLRTVQEYREAANES</sequence>
<accession>A0A174B1V1</accession>
<name>A0A174B1V1_9FIRM</name>
<protein>
    <recommendedName>
        <fullName evidence="3">DUF5026 domain-containing protein</fullName>
    </recommendedName>
</protein>
<dbReference type="RefSeq" id="WP_055200090.1">
    <property type="nucleotide sequence ID" value="NZ_BTHH01000009.1"/>
</dbReference>
<gene>
    <name evidence="1" type="ORF">ERS852478_01443</name>
</gene>
<reference evidence="1 2" key="1">
    <citation type="submission" date="2015-09" db="EMBL/GenBank/DDBJ databases">
        <authorList>
            <consortium name="Pathogen Informatics"/>
        </authorList>
    </citation>
    <scope>NUCLEOTIDE SEQUENCE [LARGE SCALE GENOMIC DNA]</scope>
    <source>
        <strain evidence="1 2">2789STDY5834863</strain>
    </source>
</reference>
<evidence type="ECO:0000313" key="2">
    <source>
        <dbReference type="Proteomes" id="UP000095431"/>
    </source>
</evidence>
<evidence type="ECO:0000313" key="1">
    <source>
        <dbReference type="EMBL" id="CUN94199.1"/>
    </source>
</evidence>
<dbReference type="EMBL" id="CYZN01000008">
    <property type="protein sequence ID" value="CUN94199.1"/>
    <property type="molecule type" value="Genomic_DNA"/>
</dbReference>
<dbReference type="Pfam" id="PF16429">
    <property type="entry name" value="DUF5026"/>
    <property type="match status" value="1"/>
</dbReference>
<evidence type="ECO:0008006" key="3">
    <source>
        <dbReference type="Google" id="ProtNLM"/>
    </source>
</evidence>
<dbReference type="AlphaFoldDB" id="A0A174B1V1"/>
<proteinExistence type="predicted"/>
<dbReference type="InterPro" id="IPR032207">
    <property type="entry name" value="DUF5026"/>
</dbReference>
<dbReference type="Proteomes" id="UP000095431">
    <property type="component" value="Unassembled WGS sequence"/>
</dbReference>